<gene>
    <name evidence="2" type="ORF">GCM10009864_82650</name>
</gene>
<feature type="region of interest" description="Disordered" evidence="1">
    <location>
        <begin position="1"/>
        <end position="88"/>
    </location>
</feature>
<evidence type="ECO:0000313" key="2">
    <source>
        <dbReference type="EMBL" id="GAA2695291.1"/>
    </source>
</evidence>
<protein>
    <submittedName>
        <fullName evidence="2">Uncharacterized protein</fullName>
    </submittedName>
</protein>
<reference evidence="2 3" key="1">
    <citation type="journal article" date="2019" name="Int. J. Syst. Evol. Microbiol.">
        <title>The Global Catalogue of Microorganisms (GCM) 10K type strain sequencing project: providing services to taxonomists for standard genome sequencing and annotation.</title>
        <authorList>
            <consortium name="The Broad Institute Genomics Platform"/>
            <consortium name="The Broad Institute Genome Sequencing Center for Infectious Disease"/>
            <person name="Wu L."/>
            <person name="Ma J."/>
        </authorList>
    </citation>
    <scope>NUCLEOTIDE SEQUENCE [LARGE SCALE GENOMIC DNA]</scope>
    <source>
        <strain evidence="2 3">JCM 16374</strain>
    </source>
</reference>
<proteinExistence type="predicted"/>
<evidence type="ECO:0000313" key="3">
    <source>
        <dbReference type="Proteomes" id="UP001500994"/>
    </source>
</evidence>
<name>A0ABN3T8M4_9ACTN</name>
<comment type="caution">
    <text evidence="2">The sequence shown here is derived from an EMBL/GenBank/DDBJ whole genome shotgun (WGS) entry which is preliminary data.</text>
</comment>
<accession>A0ABN3T8M4</accession>
<feature type="compositionally biased region" description="Basic and acidic residues" evidence="1">
    <location>
        <begin position="18"/>
        <end position="29"/>
    </location>
</feature>
<dbReference type="Proteomes" id="UP001500994">
    <property type="component" value="Unassembled WGS sequence"/>
</dbReference>
<organism evidence="2 3">
    <name type="scientific">Streptomyces lunalinharesii</name>
    <dbReference type="NCBI Taxonomy" id="333384"/>
    <lineage>
        <taxon>Bacteria</taxon>
        <taxon>Bacillati</taxon>
        <taxon>Actinomycetota</taxon>
        <taxon>Actinomycetes</taxon>
        <taxon>Kitasatosporales</taxon>
        <taxon>Streptomycetaceae</taxon>
        <taxon>Streptomyces</taxon>
    </lineage>
</organism>
<evidence type="ECO:0000256" key="1">
    <source>
        <dbReference type="SAM" id="MobiDB-lite"/>
    </source>
</evidence>
<sequence length="145" mass="15142">MAAPEGLVHEGTPQEYRSANDQDLHDGTLFHRTNRPRIPVLWQRNPTPASTLPAAGDVDASSGDEANGSPQWGGLRPVPRGTAGSSITGTGVAVSLAAPRWPALTSGTRYHFPQNLAGARLAVPYGDVVHTQAIGRGPTMAVNSS</sequence>
<keyword evidence="3" id="KW-1185">Reference proteome</keyword>
<dbReference type="EMBL" id="BAAARK010000083">
    <property type="protein sequence ID" value="GAA2695291.1"/>
    <property type="molecule type" value="Genomic_DNA"/>
</dbReference>